<comment type="caution">
    <text evidence="2">The sequence shown here is derived from an EMBL/GenBank/DDBJ whole genome shotgun (WGS) entry which is preliminary data.</text>
</comment>
<sequence>MRYSTTTALIAATSMVLLACSSFTNNNLASAALTPQERLETEARDSTNPNYCPDCLKKALLNHFPHACPSDLQPMVAITRPSGPTPAERRCICIAFLDLFWMKSDCSAECAFVHDADAMSHLLTAKSIPGCEKYVDFETGTELEIEGFEKKDPEYVPEVYEQATREEAEAQAAAQERAHAEAYPAADAAEAVEAREKQEKEPLEELAFDFDLNSENAPKITIKMDNFIRNPDGSIPNYALAEMAAEAEAKAKAEAEAAAAVAGETEAESKVKDEL</sequence>
<keyword evidence="1" id="KW-0732">Signal</keyword>
<evidence type="ECO:0008006" key="4">
    <source>
        <dbReference type="Google" id="ProtNLM"/>
    </source>
</evidence>
<proteinExistence type="predicted"/>
<name>A0A9P5S754_9FUNG</name>
<feature type="signal peptide" evidence="1">
    <location>
        <begin position="1"/>
        <end position="31"/>
    </location>
</feature>
<protein>
    <recommendedName>
        <fullName evidence="4">C3H1-type domain-containing protein</fullName>
    </recommendedName>
</protein>
<evidence type="ECO:0000256" key="1">
    <source>
        <dbReference type="SAM" id="SignalP"/>
    </source>
</evidence>
<dbReference type="PROSITE" id="PS51257">
    <property type="entry name" value="PROKAR_LIPOPROTEIN"/>
    <property type="match status" value="1"/>
</dbReference>
<keyword evidence="3" id="KW-1185">Reference proteome</keyword>
<accession>A0A9P5S754</accession>
<evidence type="ECO:0000313" key="2">
    <source>
        <dbReference type="EMBL" id="KAF9156671.1"/>
    </source>
</evidence>
<evidence type="ECO:0000313" key="3">
    <source>
        <dbReference type="Proteomes" id="UP000748756"/>
    </source>
</evidence>
<gene>
    <name evidence="2" type="ORF">BG015_002875</name>
</gene>
<organism evidence="2 3">
    <name type="scientific">Linnemannia schmuckeri</name>
    <dbReference type="NCBI Taxonomy" id="64567"/>
    <lineage>
        <taxon>Eukaryota</taxon>
        <taxon>Fungi</taxon>
        <taxon>Fungi incertae sedis</taxon>
        <taxon>Mucoromycota</taxon>
        <taxon>Mortierellomycotina</taxon>
        <taxon>Mortierellomycetes</taxon>
        <taxon>Mortierellales</taxon>
        <taxon>Mortierellaceae</taxon>
        <taxon>Linnemannia</taxon>
    </lineage>
</organism>
<dbReference type="AlphaFoldDB" id="A0A9P5S754"/>
<dbReference type="EMBL" id="JAAAUQ010000016">
    <property type="protein sequence ID" value="KAF9156671.1"/>
    <property type="molecule type" value="Genomic_DNA"/>
</dbReference>
<dbReference type="OrthoDB" id="2429018at2759"/>
<dbReference type="Proteomes" id="UP000748756">
    <property type="component" value="Unassembled WGS sequence"/>
</dbReference>
<reference evidence="2" key="1">
    <citation type="journal article" date="2020" name="Fungal Divers.">
        <title>Resolving the Mortierellaceae phylogeny through synthesis of multi-gene phylogenetics and phylogenomics.</title>
        <authorList>
            <person name="Vandepol N."/>
            <person name="Liber J."/>
            <person name="Desiro A."/>
            <person name="Na H."/>
            <person name="Kennedy M."/>
            <person name="Barry K."/>
            <person name="Grigoriev I.V."/>
            <person name="Miller A.N."/>
            <person name="O'Donnell K."/>
            <person name="Stajich J.E."/>
            <person name="Bonito G."/>
        </authorList>
    </citation>
    <scope>NUCLEOTIDE SEQUENCE</scope>
    <source>
        <strain evidence="2">NRRL 6426</strain>
    </source>
</reference>
<feature type="chain" id="PRO_5040247367" description="C3H1-type domain-containing protein" evidence="1">
    <location>
        <begin position="32"/>
        <end position="275"/>
    </location>
</feature>